<dbReference type="InterPro" id="IPR013859">
    <property type="entry name" value="Ssr4_N"/>
</dbReference>
<evidence type="ECO:0000256" key="2">
    <source>
        <dbReference type="SAM" id="MobiDB-lite"/>
    </source>
</evidence>
<feature type="region of interest" description="Disordered" evidence="2">
    <location>
        <begin position="549"/>
        <end position="588"/>
    </location>
</feature>
<keyword evidence="6" id="KW-1185">Reference proteome</keyword>
<evidence type="ECO:0000313" key="5">
    <source>
        <dbReference type="EMBL" id="CUS11343.1"/>
    </source>
</evidence>
<dbReference type="GO" id="GO:0006338">
    <property type="term" value="P:chromatin remodeling"/>
    <property type="evidence" value="ECO:0007669"/>
    <property type="project" value="InterPro"/>
</dbReference>
<dbReference type="InterPro" id="IPR046464">
    <property type="entry name" value="SWI-SNF_Ssr4_C"/>
</dbReference>
<feature type="compositionally biased region" description="Polar residues" evidence="2">
    <location>
        <begin position="728"/>
        <end position="737"/>
    </location>
</feature>
<feature type="region of interest" description="Disordered" evidence="2">
    <location>
        <begin position="205"/>
        <end position="310"/>
    </location>
</feature>
<organism evidence="5 6">
    <name type="scientific">Tuber aestivum</name>
    <name type="common">summer truffle</name>
    <dbReference type="NCBI Taxonomy" id="59557"/>
    <lineage>
        <taxon>Eukaryota</taxon>
        <taxon>Fungi</taxon>
        <taxon>Dikarya</taxon>
        <taxon>Ascomycota</taxon>
        <taxon>Pezizomycotina</taxon>
        <taxon>Pezizomycetes</taxon>
        <taxon>Pezizales</taxon>
        <taxon>Tuberaceae</taxon>
        <taxon>Tuber</taxon>
    </lineage>
</organism>
<feature type="compositionally biased region" description="Low complexity" evidence="2">
    <location>
        <begin position="278"/>
        <end position="288"/>
    </location>
</feature>
<sequence length="760" mass="83330">MADPSSSVSPQLLHHLHALCIMKYPQQQTVQPELLVELLLKTPQAAQQHPFTWMMIDPPQPGTLMLSWNPPQMVGVCPSDGYVWADAEVVHTVEVKGYQIEIHYHKAGYNPNVPNQSHAIFSRRRYRLKPGHPSTPPENANLWFLHYLQAERQNHVPVNTVPLTSSIRQSFTARNYITQLFQTGQLPRKEFYLPDRNSWPIITLPNQQQQQQQQQHPQPQQQQQIQMQAQQQQQQQQATMQMQTPQHNRQISPMNTRATPQPQQSAQQVYYTPARSNAKAPGGAPPSAKRLKPTPPGGHNHAAAAAQAAALGADPSMTIDEEEDTSRGDMLDHLSPREIATTRYIQHHEWMEEVMGSPYAIDKIEPVDLGLGLRGELEMVTKGLLDPPAYPPIPKPPRAGDATKEKENTQAEILEELRPRVEAKIREMEAEMLRMQEAHAKRLQKIKQSGVTKDAELNLRTGLGLTPQHQQPEIENHQVHTPGNEMEDCHSEPTTAATAIKDLSAVEEIVRDVEHALGKKVVEKKMLAKHGLPVEEIIKMGGIVAEGDGQPNLDTIMTEDLDGDGHDNENQRGDDAGGGNLNGSTTVDDEFNLALGNMPDENGTDSSRQSEMGFPHVLDSAADVPPPPPPPVATTGAQEEEEEDTIMNDFMNVDQDSKPDTPNVEEKEKDVENITAPTTEPAPTTTTAAATTSPPGTDQQQQKASEDVAPAAAAFMFSPPTEKVGEPTTATANTSTSDGGGVPSAGIPGLGMGMPETGSS</sequence>
<dbReference type="Pfam" id="PF08549">
    <property type="entry name" value="SWI-SNF_Ssr4_N"/>
    <property type="match status" value="1"/>
</dbReference>
<evidence type="ECO:0000313" key="6">
    <source>
        <dbReference type="Proteomes" id="UP001412239"/>
    </source>
</evidence>
<protein>
    <recommendedName>
        <fullName evidence="7">DUF1750-domain-containing protein</fullName>
    </recommendedName>
</protein>
<evidence type="ECO:0000256" key="1">
    <source>
        <dbReference type="SAM" id="Coils"/>
    </source>
</evidence>
<gene>
    <name evidence="5" type="ORF">GSTUAT00004620001</name>
</gene>
<dbReference type="EMBL" id="LN891025">
    <property type="protein sequence ID" value="CUS11343.1"/>
    <property type="molecule type" value="Genomic_DNA"/>
</dbReference>
<dbReference type="Proteomes" id="UP001412239">
    <property type="component" value="Unassembled WGS sequence"/>
</dbReference>
<feature type="compositionally biased region" description="Pro residues" evidence="2">
    <location>
        <begin position="388"/>
        <end position="397"/>
    </location>
</feature>
<feature type="compositionally biased region" description="Gly residues" evidence="2">
    <location>
        <begin position="738"/>
        <end position="752"/>
    </location>
</feature>
<feature type="compositionally biased region" description="Low complexity" evidence="2">
    <location>
        <begin position="207"/>
        <end position="247"/>
    </location>
</feature>
<evidence type="ECO:0000259" key="4">
    <source>
        <dbReference type="Pfam" id="PF20497"/>
    </source>
</evidence>
<proteinExistence type="predicted"/>
<dbReference type="AlphaFoldDB" id="A0A292PXW7"/>
<keyword evidence="1" id="KW-0175">Coiled coil</keyword>
<dbReference type="Pfam" id="PF20497">
    <property type="entry name" value="SWI-SNF_Ssr4_C"/>
    <property type="match status" value="1"/>
</dbReference>
<feature type="compositionally biased region" description="Basic and acidic residues" evidence="2">
    <location>
        <begin position="563"/>
        <end position="575"/>
    </location>
</feature>
<evidence type="ECO:0008006" key="7">
    <source>
        <dbReference type="Google" id="ProtNLM"/>
    </source>
</evidence>
<feature type="compositionally biased region" description="Low complexity" evidence="2">
    <location>
        <begin position="675"/>
        <end position="697"/>
    </location>
</feature>
<feature type="compositionally biased region" description="Polar residues" evidence="2">
    <location>
        <begin position="248"/>
        <end position="270"/>
    </location>
</feature>
<feature type="domain" description="SWI/SNF and RSC complexes subunit Ssr4 C-terminal" evidence="4">
    <location>
        <begin position="319"/>
        <end position="731"/>
    </location>
</feature>
<reference evidence="5" key="1">
    <citation type="submission" date="2015-10" db="EMBL/GenBank/DDBJ databases">
        <authorList>
            <person name="Regsiter A."/>
            <person name="william w."/>
        </authorList>
    </citation>
    <scope>NUCLEOTIDE SEQUENCE</scope>
    <source>
        <strain evidence="5">Montdore</strain>
    </source>
</reference>
<feature type="coiled-coil region" evidence="1">
    <location>
        <begin position="411"/>
        <end position="438"/>
    </location>
</feature>
<accession>A0A292PXW7</accession>
<feature type="region of interest" description="Disordered" evidence="2">
    <location>
        <begin position="617"/>
        <end position="760"/>
    </location>
</feature>
<feature type="domain" description="SWI/SNF and RSC complexes subunit Ssr4 N-terminal" evidence="3">
    <location>
        <begin position="3"/>
        <end position="216"/>
    </location>
</feature>
<evidence type="ECO:0000259" key="3">
    <source>
        <dbReference type="Pfam" id="PF08549"/>
    </source>
</evidence>
<feature type="region of interest" description="Disordered" evidence="2">
    <location>
        <begin position="385"/>
        <end position="404"/>
    </location>
</feature>
<feature type="compositionally biased region" description="Basic and acidic residues" evidence="2">
    <location>
        <begin position="655"/>
        <end position="672"/>
    </location>
</feature>
<name>A0A292PXW7_9PEZI</name>
<feature type="region of interest" description="Disordered" evidence="2">
    <location>
        <begin position="593"/>
        <end position="612"/>
    </location>
</feature>